<dbReference type="Proteomes" id="UP001500238">
    <property type="component" value="Unassembled WGS sequence"/>
</dbReference>
<keyword evidence="2" id="KW-1185">Reference proteome</keyword>
<proteinExistence type="predicted"/>
<evidence type="ECO:0000313" key="1">
    <source>
        <dbReference type="EMBL" id="GAA0666381.1"/>
    </source>
</evidence>
<reference evidence="2" key="1">
    <citation type="journal article" date="2019" name="Int. J. Syst. Evol. Microbiol.">
        <title>The Global Catalogue of Microorganisms (GCM) 10K type strain sequencing project: providing services to taxonomists for standard genome sequencing and annotation.</title>
        <authorList>
            <consortium name="The Broad Institute Genomics Platform"/>
            <consortium name="The Broad Institute Genome Sequencing Center for Infectious Disease"/>
            <person name="Wu L."/>
            <person name="Ma J."/>
        </authorList>
    </citation>
    <scope>NUCLEOTIDE SEQUENCE [LARGE SCALE GENOMIC DNA]</scope>
    <source>
        <strain evidence="2">JCM 14603</strain>
    </source>
</reference>
<evidence type="ECO:0000313" key="2">
    <source>
        <dbReference type="Proteomes" id="UP001500238"/>
    </source>
</evidence>
<sequence>MATSMAQLPPDVVEEFHRAIGNRKVSDAGGPFNSTDVIDDEDVPQHRFLRAYNIAGYWVIWFELGGRVSGPRTIAFTRERSQRNKERKYVVQHGTRFVGNLCAATNAIADGARSTEY</sequence>
<organism evidence="1 2">
    <name type="scientific">Sphingomonas insulae</name>
    <dbReference type="NCBI Taxonomy" id="424800"/>
    <lineage>
        <taxon>Bacteria</taxon>
        <taxon>Pseudomonadati</taxon>
        <taxon>Pseudomonadota</taxon>
        <taxon>Alphaproteobacteria</taxon>
        <taxon>Sphingomonadales</taxon>
        <taxon>Sphingomonadaceae</taxon>
        <taxon>Sphingomonas</taxon>
    </lineage>
</organism>
<protein>
    <submittedName>
        <fullName evidence="1">Uncharacterized protein</fullName>
    </submittedName>
</protein>
<name>A0ABP3SZ91_9SPHN</name>
<accession>A0ABP3SZ91</accession>
<gene>
    <name evidence="1" type="ORF">GCM10009102_15360</name>
</gene>
<dbReference type="EMBL" id="BAAAES010000007">
    <property type="protein sequence ID" value="GAA0666381.1"/>
    <property type="molecule type" value="Genomic_DNA"/>
</dbReference>
<comment type="caution">
    <text evidence="1">The sequence shown here is derived from an EMBL/GenBank/DDBJ whole genome shotgun (WGS) entry which is preliminary data.</text>
</comment>